<keyword evidence="6" id="KW-1185">Reference proteome</keyword>
<comment type="caution">
    <text evidence="5">The sequence shown here is derived from an EMBL/GenBank/DDBJ whole genome shotgun (WGS) entry which is preliminary data.</text>
</comment>
<dbReference type="GO" id="GO:0033617">
    <property type="term" value="P:mitochondrial respiratory chain complex IV assembly"/>
    <property type="evidence" value="ECO:0007669"/>
    <property type="project" value="TreeGrafter"/>
</dbReference>
<dbReference type="OrthoDB" id="282149at2759"/>
<dbReference type="GO" id="GO:0005739">
    <property type="term" value="C:mitochondrion"/>
    <property type="evidence" value="ECO:0007669"/>
    <property type="project" value="TreeGrafter"/>
</dbReference>
<dbReference type="PROSITE" id="PS51808">
    <property type="entry name" value="CHCH"/>
    <property type="match status" value="1"/>
</dbReference>
<sequence length="149" mass="17521">MDFWLRYRREMLPPCYPYCGTDKWESRRGETPLPLLFARFKNGEIGAAPGVGDTGGDSLPFPFIMPKYFEDPDEDKTVEKKKYACEAVRDDLIECLSQTDCVRKERKTPRECLHDPSIPDACVKLRMAFFECRRSMLDMRTRFRGRKDY</sequence>
<evidence type="ECO:0000256" key="2">
    <source>
        <dbReference type="ARBA" id="ARBA00007785"/>
    </source>
</evidence>
<dbReference type="Proteomes" id="UP000271974">
    <property type="component" value="Unassembled WGS sequence"/>
</dbReference>
<dbReference type="PANTHER" id="PTHR28627:SF1">
    <property type="entry name" value="CYTOCHROME C OXIDASE ASSEMBLY FACTOR 5"/>
    <property type="match status" value="1"/>
</dbReference>
<reference evidence="5 6" key="1">
    <citation type="submission" date="2019-01" db="EMBL/GenBank/DDBJ databases">
        <title>A draft genome assembly of the solar-powered sea slug Elysia chlorotica.</title>
        <authorList>
            <person name="Cai H."/>
            <person name="Li Q."/>
            <person name="Fang X."/>
            <person name="Li J."/>
            <person name="Curtis N.E."/>
            <person name="Altenburger A."/>
            <person name="Shibata T."/>
            <person name="Feng M."/>
            <person name="Maeda T."/>
            <person name="Schwartz J.A."/>
            <person name="Shigenobu S."/>
            <person name="Lundholm N."/>
            <person name="Nishiyama T."/>
            <person name="Yang H."/>
            <person name="Hasebe M."/>
            <person name="Li S."/>
            <person name="Pierce S.K."/>
            <person name="Wang J."/>
        </authorList>
    </citation>
    <scope>NUCLEOTIDE SEQUENCE [LARGE SCALE GENOMIC DNA]</scope>
    <source>
        <strain evidence="5">EC2010</strain>
        <tissue evidence="5">Whole organism of an adult</tissue>
    </source>
</reference>
<dbReference type="AlphaFoldDB" id="A0A3S0ZNR9"/>
<evidence type="ECO:0000256" key="3">
    <source>
        <dbReference type="ARBA" id="ARBA00021904"/>
    </source>
</evidence>
<dbReference type="PANTHER" id="PTHR28627">
    <property type="entry name" value="CYTOCHROME C OXIDASE ASSEMBLY FACTOR 5"/>
    <property type="match status" value="1"/>
</dbReference>
<dbReference type="Pfam" id="PF10203">
    <property type="entry name" value="Pet191_N"/>
    <property type="match status" value="1"/>
</dbReference>
<dbReference type="STRING" id="188477.A0A3S0ZNR9"/>
<evidence type="ECO:0000313" key="6">
    <source>
        <dbReference type="Proteomes" id="UP000271974"/>
    </source>
</evidence>
<organism evidence="5 6">
    <name type="scientific">Elysia chlorotica</name>
    <name type="common">Eastern emerald elysia</name>
    <name type="synonym">Sea slug</name>
    <dbReference type="NCBI Taxonomy" id="188477"/>
    <lineage>
        <taxon>Eukaryota</taxon>
        <taxon>Metazoa</taxon>
        <taxon>Spiralia</taxon>
        <taxon>Lophotrochozoa</taxon>
        <taxon>Mollusca</taxon>
        <taxon>Gastropoda</taxon>
        <taxon>Heterobranchia</taxon>
        <taxon>Euthyneura</taxon>
        <taxon>Panpulmonata</taxon>
        <taxon>Sacoglossa</taxon>
        <taxon>Placobranchoidea</taxon>
        <taxon>Plakobranchidae</taxon>
        <taxon>Elysia</taxon>
    </lineage>
</organism>
<dbReference type="EMBL" id="RQTK01000463">
    <property type="protein sequence ID" value="RUS79223.1"/>
    <property type="molecule type" value="Genomic_DNA"/>
</dbReference>
<gene>
    <name evidence="5" type="ORF">EGW08_013008</name>
</gene>
<name>A0A3S0ZNR9_ELYCH</name>
<evidence type="ECO:0000256" key="1">
    <source>
        <dbReference type="ARBA" id="ARBA00003186"/>
    </source>
</evidence>
<proteinExistence type="inferred from homology"/>
<comment type="similarity">
    <text evidence="2">Belongs to the PET191 family.</text>
</comment>
<evidence type="ECO:0000256" key="4">
    <source>
        <dbReference type="ARBA" id="ARBA00023157"/>
    </source>
</evidence>
<keyword evidence="4" id="KW-1015">Disulfide bond</keyword>
<protein>
    <recommendedName>
        <fullName evidence="3">Cytochrome c oxidase assembly factor 5</fullName>
    </recommendedName>
</protein>
<comment type="function">
    <text evidence="1">Involved in an early step of the mitochondrial complex IV assembly process.</text>
</comment>
<dbReference type="InterPro" id="IPR018793">
    <property type="entry name" value="Cyt_c_oxidase_assmbl_Pet191"/>
</dbReference>
<evidence type="ECO:0000313" key="5">
    <source>
        <dbReference type="EMBL" id="RUS79223.1"/>
    </source>
</evidence>
<accession>A0A3S0ZNR9</accession>